<name>A0ABZ1GT53_9ACTN</name>
<sequence>MAIAENVNLFALYADLGEMTDPRECEPSHSLLTITAGELVDFADAVRAYERCLMEGGDYEEARETAQAVFNDSRR</sequence>
<dbReference type="Proteomes" id="UP001335325">
    <property type="component" value="Chromosome"/>
</dbReference>
<organism evidence="1 2">
    <name type="scientific">Streptomyces hirsutus</name>
    <dbReference type="NCBI Taxonomy" id="35620"/>
    <lineage>
        <taxon>Bacteria</taxon>
        <taxon>Bacillati</taxon>
        <taxon>Actinomycetota</taxon>
        <taxon>Actinomycetes</taxon>
        <taxon>Kitasatosporales</taxon>
        <taxon>Streptomycetaceae</taxon>
        <taxon>Streptomyces</taxon>
    </lineage>
</organism>
<dbReference type="GeneID" id="91546646"/>
<evidence type="ECO:0000313" key="1">
    <source>
        <dbReference type="EMBL" id="WSD09337.1"/>
    </source>
</evidence>
<dbReference type="RefSeq" id="WP_326755110.1">
    <property type="nucleotide sequence ID" value="NZ_CP109134.1"/>
</dbReference>
<proteinExistence type="predicted"/>
<dbReference type="EMBL" id="CP109134">
    <property type="protein sequence ID" value="WSD09337.1"/>
    <property type="molecule type" value="Genomic_DNA"/>
</dbReference>
<accession>A0ABZ1GT53</accession>
<protein>
    <submittedName>
        <fullName evidence="1">Uncharacterized protein</fullName>
    </submittedName>
</protein>
<keyword evidence="2" id="KW-1185">Reference proteome</keyword>
<evidence type="ECO:0000313" key="2">
    <source>
        <dbReference type="Proteomes" id="UP001335325"/>
    </source>
</evidence>
<gene>
    <name evidence="1" type="ORF">OIE73_28750</name>
</gene>
<reference evidence="1 2" key="1">
    <citation type="submission" date="2022-10" db="EMBL/GenBank/DDBJ databases">
        <title>The complete genomes of actinobacterial strains from the NBC collection.</title>
        <authorList>
            <person name="Joergensen T.S."/>
            <person name="Alvarez Arevalo M."/>
            <person name="Sterndorff E.B."/>
            <person name="Faurdal D."/>
            <person name="Vuksanovic O."/>
            <person name="Mourched A.-S."/>
            <person name="Charusanti P."/>
            <person name="Shaw S."/>
            <person name="Blin K."/>
            <person name="Weber T."/>
        </authorList>
    </citation>
    <scope>NUCLEOTIDE SEQUENCE [LARGE SCALE GENOMIC DNA]</scope>
    <source>
        <strain evidence="1 2">NBC 01753</strain>
    </source>
</reference>